<keyword evidence="1" id="KW-0732">Signal</keyword>
<feature type="signal peptide" evidence="1">
    <location>
        <begin position="1"/>
        <end position="27"/>
    </location>
</feature>
<dbReference type="Pfam" id="PF00300">
    <property type="entry name" value="His_Phos_1"/>
    <property type="match status" value="1"/>
</dbReference>
<keyword evidence="3" id="KW-1185">Reference proteome</keyword>
<feature type="chain" id="PRO_5045376684" evidence="1">
    <location>
        <begin position="28"/>
        <end position="194"/>
    </location>
</feature>
<sequence>MSRCSAGCWFALLVSASVWMPFGGAWAADDNAALWRGLANGDYVALMRHASAPGYGDPEDFTLGDCATQRNLSAAGRAQARAIGARFRAHGIDAAVVRSSQWCRCLDTARLLDLGAVIATPALNSFFSNRAQGAAQTETVRALLAEAGTRQPTVLVTHQVNITALSDVFPASGEIVVLQPSATALDVVGRIAPP</sequence>
<evidence type="ECO:0000313" key="3">
    <source>
        <dbReference type="Proteomes" id="UP001595462"/>
    </source>
</evidence>
<name>A0ABV7EMG8_9GAMM</name>
<dbReference type="EMBL" id="JBHRSS010000003">
    <property type="protein sequence ID" value="MFC3103101.1"/>
    <property type="molecule type" value="Genomic_DNA"/>
</dbReference>
<dbReference type="InterPro" id="IPR013078">
    <property type="entry name" value="His_Pase_superF_clade-1"/>
</dbReference>
<dbReference type="Proteomes" id="UP001595462">
    <property type="component" value="Unassembled WGS sequence"/>
</dbReference>
<reference evidence="3" key="1">
    <citation type="journal article" date="2019" name="Int. J. Syst. Evol. Microbiol.">
        <title>The Global Catalogue of Microorganisms (GCM) 10K type strain sequencing project: providing services to taxonomists for standard genome sequencing and annotation.</title>
        <authorList>
            <consortium name="The Broad Institute Genomics Platform"/>
            <consortium name="The Broad Institute Genome Sequencing Center for Infectious Disease"/>
            <person name="Wu L."/>
            <person name="Ma J."/>
        </authorList>
    </citation>
    <scope>NUCLEOTIDE SEQUENCE [LARGE SCALE GENOMIC DNA]</scope>
    <source>
        <strain evidence="3">KCTC 52640</strain>
    </source>
</reference>
<dbReference type="SUPFAM" id="SSF53254">
    <property type="entry name" value="Phosphoglycerate mutase-like"/>
    <property type="match status" value="1"/>
</dbReference>
<dbReference type="CDD" id="cd07040">
    <property type="entry name" value="HP"/>
    <property type="match status" value="1"/>
</dbReference>
<organism evidence="2 3">
    <name type="scientific">Salinisphaera aquimarina</name>
    <dbReference type="NCBI Taxonomy" id="2094031"/>
    <lineage>
        <taxon>Bacteria</taxon>
        <taxon>Pseudomonadati</taxon>
        <taxon>Pseudomonadota</taxon>
        <taxon>Gammaproteobacteria</taxon>
        <taxon>Salinisphaerales</taxon>
        <taxon>Salinisphaeraceae</taxon>
        <taxon>Salinisphaera</taxon>
    </lineage>
</organism>
<evidence type="ECO:0000256" key="1">
    <source>
        <dbReference type="SAM" id="SignalP"/>
    </source>
</evidence>
<protein>
    <submittedName>
        <fullName evidence="2">Histidine phosphatase family protein</fullName>
    </submittedName>
</protein>
<accession>A0ABV7EMG8</accession>
<dbReference type="Gene3D" id="3.40.50.1240">
    <property type="entry name" value="Phosphoglycerate mutase-like"/>
    <property type="match status" value="1"/>
</dbReference>
<proteinExistence type="predicted"/>
<gene>
    <name evidence="2" type="ORF">ACFOSU_04275</name>
</gene>
<evidence type="ECO:0000313" key="2">
    <source>
        <dbReference type="EMBL" id="MFC3103101.1"/>
    </source>
</evidence>
<dbReference type="RefSeq" id="WP_380686801.1">
    <property type="nucleotide sequence ID" value="NZ_JBHRSS010000003.1"/>
</dbReference>
<dbReference type="InterPro" id="IPR029033">
    <property type="entry name" value="His_PPase_superfam"/>
</dbReference>
<comment type="caution">
    <text evidence="2">The sequence shown here is derived from an EMBL/GenBank/DDBJ whole genome shotgun (WGS) entry which is preliminary data.</text>
</comment>